<evidence type="ECO:0000256" key="3">
    <source>
        <dbReference type="ARBA" id="ARBA00022448"/>
    </source>
</evidence>
<dbReference type="GO" id="GO:0015419">
    <property type="term" value="F:ABC-type sulfate transporter activity"/>
    <property type="evidence" value="ECO:0007669"/>
    <property type="project" value="InterPro"/>
</dbReference>
<proteinExistence type="inferred from homology"/>
<comment type="similarity">
    <text evidence="9">Belongs to the binding-protein-dependent transport system permease family.</text>
</comment>
<keyword evidence="4 9" id="KW-0812">Transmembrane</keyword>
<keyword evidence="3 9" id="KW-0813">Transport</keyword>
<dbReference type="Pfam" id="PF00528">
    <property type="entry name" value="BPD_transp_1"/>
    <property type="match status" value="1"/>
</dbReference>
<sequence>EQLDQRLEEAAASLGASRSFTFRKVIFPAILPALLTGFSLALARGIGEYGSIIFIAGNIPNVSEIAPLLIVIRLEEFNYDGATAIATTMLVISFAMLLVVNLLQAWSRRRSGH</sequence>
<evidence type="ECO:0000256" key="6">
    <source>
        <dbReference type="ARBA" id="ARBA00023032"/>
    </source>
</evidence>
<reference evidence="11 13" key="1">
    <citation type="submission" date="2017-08" db="EMBL/GenBank/DDBJ databases">
        <authorList>
            <person name="de Groot N.N."/>
        </authorList>
    </citation>
    <scope>NUCLEOTIDE SEQUENCE [LARGE SCALE GENOMIC DNA]</scope>
    <source>
        <strain evidence="11 13">USBA 78</strain>
    </source>
</reference>
<dbReference type="PROSITE" id="PS50928">
    <property type="entry name" value="ABC_TM1"/>
    <property type="match status" value="1"/>
</dbReference>
<gene>
    <name evidence="11" type="ORF">SAMN05428964_1213</name>
    <name evidence="12" type="ORF">SAMN05428964_1223</name>
</gene>
<dbReference type="Proteomes" id="UP000219068">
    <property type="component" value="Unassembled WGS sequence"/>
</dbReference>
<keyword evidence="6" id="KW-0764">Sulfate transport</keyword>
<evidence type="ECO:0000313" key="12">
    <source>
        <dbReference type="EMBL" id="SOC31542.1"/>
    </source>
</evidence>
<dbReference type="RefSeq" id="WP_142994653.1">
    <property type="nucleotide sequence ID" value="NZ_OBMM01000021.1"/>
</dbReference>
<dbReference type="Gene3D" id="1.10.3720.10">
    <property type="entry name" value="MetI-like"/>
    <property type="match status" value="1"/>
</dbReference>
<evidence type="ECO:0000259" key="10">
    <source>
        <dbReference type="PROSITE" id="PS50928"/>
    </source>
</evidence>
<evidence type="ECO:0000256" key="7">
    <source>
        <dbReference type="ARBA" id="ARBA00023136"/>
    </source>
</evidence>
<protein>
    <submittedName>
        <fullName evidence="11">Sulfate transport system permease protein</fullName>
    </submittedName>
</protein>
<dbReference type="AlphaFoldDB" id="A0A285U311"/>
<feature type="transmembrane region" description="Helical" evidence="9">
    <location>
        <begin position="25"/>
        <end position="43"/>
    </location>
</feature>
<dbReference type="GO" id="GO:0005886">
    <property type="term" value="C:plasma membrane"/>
    <property type="evidence" value="ECO:0007669"/>
    <property type="project" value="UniProtKB-SubCell"/>
</dbReference>
<evidence type="ECO:0000256" key="8">
    <source>
        <dbReference type="ARBA" id="ARBA00025323"/>
    </source>
</evidence>
<evidence type="ECO:0000256" key="9">
    <source>
        <dbReference type="RuleBase" id="RU363032"/>
    </source>
</evidence>
<comment type="subunit">
    <text evidence="2">The complex is composed of two ATP-binding proteins (CysA), two transmembrane proteins (CysT and CysW) and a solute-binding protein (CysP).</text>
</comment>
<dbReference type="InterPro" id="IPR000515">
    <property type="entry name" value="MetI-like"/>
</dbReference>
<dbReference type="SUPFAM" id="SSF161098">
    <property type="entry name" value="MetI-like"/>
    <property type="match status" value="1"/>
</dbReference>
<dbReference type="EMBL" id="OBMM01000021">
    <property type="protein sequence ID" value="SOC31516.1"/>
    <property type="molecule type" value="Genomic_DNA"/>
</dbReference>
<evidence type="ECO:0000256" key="2">
    <source>
        <dbReference type="ARBA" id="ARBA00011779"/>
    </source>
</evidence>
<keyword evidence="5 9" id="KW-1133">Transmembrane helix</keyword>
<dbReference type="InterPro" id="IPR005667">
    <property type="entry name" value="Sulph_transpt2"/>
</dbReference>
<evidence type="ECO:0000256" key="5">
    <source>
        <dbReference type="ARBA" id="ARBA00022989"/>
    </source>
</evidence>
<evidence type="ECO:0000313" key="13">
    <source>
        <dbReference type="Proteomes" id="UP000219068"/>
    </source>
</evidence>
<dbReference type="EMBL" id="OBMM01000022">
    <property type="protein sequence ID" value="SOC31542.1"/>
    <property type="molecule type" value="Genomic_DNA"/>
</dbReference>
<organism evidence="11 13">
    <name type="scientific">Thalassospira xiamenensis</name>
    <dbReference type="NCBI Taxonomy" id="220697"/>
    <lineage>
        <taxon>Bacteria</taxon>
        <taxon>Pseudomonadati</taxon>
        <taxon>Pseudomonadota</taxon>
        <taxon>Alphaproteobacteria</taxon>
        <taxon>Rhodospirillales</taxon>
        <taxon>Thalassospiraceae</taxon>
        <taxon>Thalassospira</taxon>
    </lineage>
</organism>
<feature type="domain" description="ABC transmembrane type-1" evidence="10">
    <location>
        <begin position="1"/>
        <end position="100"/>
    </location>
</feature>
<evidence type="ECO:0000256" key="1">
    <source>
        <dbReference type="ARBA" id="ARBA00004651"/>
    </source>
</evidence>
<feature type="transmembrane region" description="Helical" evidence="9">
    <location>
        <begin position="84"/>
        <end position="103"/>
    </location>
</feature>
<feature type="non-terminal residue" evidence="11">
    <location>
        <position position="1"/>
    </location>
</feature>
<dbReference type="PANTHER" id="PTHR30406">
    <property type="entry name" value="SULFATE TRANSPORT SYSTEM PERMEASE PROTEIN"/>
    <property type="match status" value="1"/>
</dbReference>
<evidence type="ECO:0000256" key="4">
    <source>
        <dbReference type="ARBA" id="ARBA00022692"/>
    </source>
</evidence>
<name>A0A285U311_9PROT</name>
<dbReference type="PANTHER" id="PTHR30406:SF8">
    <property type="entry name" value="SULFATE TRANSPORT SYSTEM PERMEASE PROTEIN CYST"/>
    <property type="match status" value="1"/>
</dbReference>
<accession>A0A285U311</accession>
<dbReference type="InterPro" id="IPR035906">
    <property type="entry name" value="MetI-like_sf"/>
</dbReference>
<comment type="subcellular location">
    <subcellularLocation>
        <location evidence="1 9">Cell membrane</location>
        <topology evidence="1 9">Multi-pass membrane protein</topology>
    </subcellularLocation>
</comment>
<feature type="transmembrane region" description="Helical" evidence="9">
    <location>
        <begin position="50"/>
        <end position="72"/>
    </location>
</feature>
<evidence type="ECO:0000313" key="11">
    <source>
        <dbReference type="EMBL" id="SOC31516.1"/>
    </source>
</evidence>
<keyword evidence="7 9" id="KW-0472">Membrane</keyword>
<comment type="function">
    <text evidence="8">Part of the ABC transporter complex CysAWTP (TC 3.A.1.6.1) involved in sulfate/thiosulfate import. Probably responsible for the translocation of the substrate across the membrane.</text>
</comment>
<dbReference type="CDD" id="cd06261">
    <property type="entry name" value="TM_PBP2"/>
    <property type="match status" value="1"/>
</dbReference>